<gene>
    <name evidence="7" type="ORF">DAETH_33660</name>
</gene>
<dbReference type="RefSeq" id="WP_264777878.1">
    <property type="nucleotide sequence ID" value="NZ_AP026561.1"/>
</dbReference>
<accession>A0ABM8AI62</accession>
<keyword evidence="4" id="KW-0560">Oxidoreductase</keyword>
<evidence type="ECO:0000313" key="7">
    <source>
        <dbReference type="EMBL" id="BDP43397.1"/>
    </source>
</evidence>
<name>A0ABM8AI62_9DEIO</name>
<dbReference type="PANTHER" id="PTHR43104">
    <property type="entry name" value="L-2-HYDROXYGLUTARATE DEHYDROGENASE, MITOCHONDRIAL"/>
    <property type="match status" value="1"/>
</dbReference>
<protein>
    <submittedName>
        <fullName evidence="7">Hydroxyglutarate oxidase</fullName>
    </submittedName>
</protein>
<keyword evidence="2" id="KW-0285">Flavoprotein</keyword>
<organism evidence="7 8">
    <name type="scientific">Deinococcus aetherius</name>
    <dbReference type="NCBI Taxonomy" id="200252"/>
    <lineage>
        <taxon>Bacteria</taxon>
        <taxon>Thermotogati</taxon>
        <taxon>Deinococcota</taxon>
        <taxon>Deinococci</taxon>
        <taxon>Deinococcales</taxon>
        <taxon>Deinococcaceae</taxon>
        <taxon>Deinococcus</taxon>
    </lineage>
</organism>
<evidence type="ECO:0000256" key="2">
    <source>
        <dbReference type="ARBA" id="ARBA00022630"/>
    </source>
</evidence>
<feature type="domain" description="FAD dependent oxidoreductase" evidence="6">
    <location>
        <begin position="4"/>
        <end position="392"/>
    </location>
</feature>
<evidence type="ECO:0000256" key="4">
    <source>
        <dbReference type="ARBA" id="ARBA00023002"/>
    </source>
</evidence>
<evidence type="ECO:0000256" key="5">
    <source>
        <dbReference type="ARBA" id="ARBA00037941"/>
    </source>
</evidence>
<dbReference type="Gene3D" id="3.50.50.60">
    <property type="entry name" value="FAD/NAD(P)-binding domain"/>
    <property type="match status" value="1"/>
</dbReference>
<evidence type="ECO:0000256" key="3">
    <source>
        <dbReference type="ARBA" id="ARBA00022827"/>
    </source>
</evidence>
<dbReference type="EMBL" id="AP026561">
    <property type="protein sequence ID" value="BDP43397.1"/>
    <property type="molecule type" value="Genomic_DNA"/>
</dbReference>
<keyword evidence="3" id="KW-0274">FAD</keyword>
<dbReference type="NCBIfam" id="NF008726">
    <property type="entry name" value="PRK11728.1"/>
    <property type="match status" value="1"/>
</dbReference>
<keyword evidence="7" id="KW-0614">Plasmid</keyword>
<dbReference type="InterPro" id="IPR036188">
    <property type="entry name" value="FAD/NAD-bd_sf"/>
</dbReference>
<dbReference type="SUPFAM" id="SSF51905">
    <property type="entry name" value="FAD/NAD(P)-binding domain"/>
    <property type="match status" value="1"/>
</dbReference>
<geneLocation type="plasmid" evidence="7 8">
    <name>pDAETH-1</name>
</geneLocation>
<evidence type="ECO:0000313" key="8">
    <source>
        <dbReference type="Proteomes" id="UP001064971"/>
    </source>
</evidence>
<comment type="cofactor">
    <cofactor evidence="1">
        <name>FAD</name>
        <dbReference type="ChEBI" id="CHEBI:57692"/>
    </cofactor>
</comment>
<keyword evidence="8" id="KW-1185">Reference proteome</keyword>
<dbReference type="Pfam" id="PF01266">
    <property type="entry name" value="DAO"/>
    <property type="match status" value="1"/>
</dbReference>
<dbReference type="PANTHER" id="PTHR43104:SF2">
    <property type="entry name" value="L-2-HYDROXYGLUTARATE DEHYDROGENASE, MITOCHONDRIAL"/>
    <property type="match status" value="1"/>
</dbReference>
<sequence>MRYDFAVIGGGIVGLATAYALGRRYPDALILVLEKEEALARHQTGRNSGVIHSGIYYAPGSLKARLCRAGNVSIPEFCDEHGIPYDRCGKVIVATRPEELPGLEKLRLRAGEHGLPVRSLNAEEVREIEPHVEALAGLHVASTGIVDYTEVCLALAREVEARGGRIRLGTRVEALHRDERGYRIETNAGPFAAHYLVNCAGLHSDRIARMAGSDPGCRIVPFRGEYYELRPEKRHLVKHLIYPVPNPDFPFLGVHFTRMIDGSVHAGPNAVLAFAREGYHKTKVNLRDLGDALSYSGFLQLARKNVGEGAKEMWRSVSKPAFVRSLQALIPEVTENDVIPSEAGVRAQALTPDGKLVDDFLLIDAPAALHVCNAPSPAATSSLEIGKTIAARVQAPAHLKPVPTQGLAAEGVLA</sequence>
<evidence type="ECO:0000259" key="6">
    <source>
        <dbReference type="Pfam" id="PF01266"/>
    </source>
</evidence>
<proteinExistence type="inferred from homology"/>
<reference evidence="7" key="1">
    <citation type="submission" date="2022-07" db="EMBL/GenBank/DDBJ databases">
        <title>Complete Genome Sequence of the Radioresistant Bacterium Deinococcus aetherius ST0316, Isolated from the Air Dust collected in Lower Stratosphere above Japan.</title>
        <authorList>
            <person name="Satoh K."/>
            <person name="Hagiwara K."/>
            <person name="Katsumata K."/>
            <person name="Kubo A."/>
            <person name="Yokobori S."/>
            <person name="Yamagishi A."/>
            <person name="Oono Y."/>
            <person name="Narumi I."/>
        </authorList>
    </citation>
    <scope>NUCLEOTIDE SEQUENCE</scope>
    <source>
        <strain evidence="7">ST0316</strain>
        <plasmid evidence="7">pDAETH-1</plasmid>
    </source>
</reference>
<comment type="similarity">
    <text evidence="5">Belongs to the L2HGDH family.</text>
</comment>
<dbReference type="InterPro" id="IPR006076">
    <property type="entry name" value="FAD-dep_OxRdtase"/>
</dbReference>
<evidence type="ECO:0000256" key="1">
    <source>
        <dbReference type="ARBA" id="ARBA00001974"/>
    </source>
</evidence>
<dbReference type="Gene3D" id="3.30.9.10">
    <property type="entry name" value="D-Amino Acid Oxidase, subunit A, domain 2"/>
    <property type="match status" value="1"/>
</dbReference>
<dbReference type="Proteomes" id="UP001064971">
    <property type="component" value="Plasmid pDAETH-1"/>
</dbReference>